<feature type="transmembrane region" description="Helical" evidence="1">
    <location>
        <begin position="69"/>
        <end position="89"/>
    </location>
</feature>
<comment type="caution">
    <text evidence="2">The sequence shown here is derived from an EMBL/GenBank/DDBJ whole genome shotgun (WGS) entry which is preliminary data.</text>
</comment>
<feature type="transmembrane region" description="Helical" evidence="1">
    <location>
        <begin position="95"/>
        <end position="114"/>
    </location>
</feature>
<name>A0AA40E919_9PEZI</name>
<dbReference type="GeneID" id="85316519"/>
<gene>
    <name evidence="2" type="ORF">B0T26DRAFT_105281</name>
</gene>
<dbReference type="AlphaFoldDB" id="A0AA40E919"/>
<feature type="transmembrane region" description="Helical" evidence="1">
    <location>
        <begin position="361"/>
        <end position="389"/>
    </location>
</feature>
<keyword evidence="1" id="KW-0812">Transmembrane</keyword>
<keyword evidence="3" id="KW-1185">Reference proteome</keyword>
<protein>
    <submittedName>
        <fullName evidence="2">Uncharacterized protein</fullName>
    </submittedName>
</protein>
<organism evidence="2 3">
    <name type="scientific">Lasiosphaeria miniovina</name>
    <dbReference type="NCBI Taxonomy" id="1954250"/>
    <lineage>
        <taxon>Eukaryota</taxon>
        <taxon>Fungi</taxon>
        <taxon>Dikarya</taxon>
        <taxon>Ascomycota</taxon>
        <taxon>Pezizomycotina</taxon>
        <taxon>Sordariomycetes</taxon>
        <taxon>Sordariomycetidae</taxon>
        <taxon>Sordariales</taxon>
        <taxon>Lasiosphaeriaceae</taxon>
        <taxon>Lasiosphaeria</taxon>
    </lineage>
</organism>
<dbReference type="EMBL" id="JAUIRO010000002">
    <property type="protein sequence ID" value="KAK0726843.1"/>
    <property type="molecule type" value="Genomic_DNA"/>
</dbReference>
<dbReference type="Proteomes" id="UP001172101">
    <property type="component" value="Unassembled WGS sequence"/>
</dbReference>
<keyword evidence="1" id="KW-1133">Transmembrane helix</keyword>
<evidence type="ECO:0000313" key="3">
    <source>
        <dbReference type="Proteomes" id="UP001172101"/>
    </source>
</evidence>
<proteinExistence type="predicted"/>
<feature type="transmembrane region" description="Helical" evidence="1">
    <location>
        <begin position="46"/>
        <end position="62"/>
    </location>
</feature>
<accession>A0AA40E919</accession>
<reference evidence="2" key="1">
    <citation type="submission" date="2023-06" db="EMBL/GenBank/DDBJ databases">
        <title>Genome-scale phylogeny and comparative genomics of the fungal order Sordariales.</title>
        <authorList>
            <consortium name="Lawrence Berkeley National Laboratory"/>
            <person name="Hensen N."/>
            <person name="Bonometti L."/>
            <person name="Westerberg I."/>
            <person name="Brannstrom I.O."/>
            <person name="Guillou S."/>
            <person name="Cros-Aarteil S."/>
            <person name="Calhoun S."/>
            <person name="Haridas S."/>
            <person name="Kuo A."/>
            <person name="Mondo S."/>
            <person name="Pangilinan J."/>
            <person name="Riley R."/>
            <person name="LaButti K."/>
            <person name="Andreopoulos B."/>
            <person name="Lipzen A."/>
            <person name="Chen C."/>
            <person name="Yanf M."/>
            <person name="Daum C."/>
            <person name="Ng V."/>
            <person name="Clum A."/>
            <person name="Steindorff A."/>
            <person name="Ohm R."/>
            <person name="Martin F."/>
            <person name="Silar P."/>
            <person name="Natvig D."/>
            <person name="Lalanne C."/>
            <person name="Gautier V."/>
            <person name="Ament-velasquez S.L."/>
            <person name="Kruys A."/>
            <person name="Hutchinson M.I."/>
            <person name="Powell A.J."/>
            <person name="Barry K."/>
            <person name="Miller A.N."/>
            <person name="Grigoriev I.V."/>
            <person name="Debuchy R."/>
            <person name="Gladieux P."/>
            <person name="Thoren M.H."/>
            <person name="Johannesson H."/>
        </authorList>
    </citation>
    <scope>NUCLEOTIDE SEQUENCE</scope>
    <source>
        <strain evidence="2">SMH2392-1A</strain>
    </source>
</reference>
<evidence type="ECO:0000313" key="2">
    <source>
        <dbReference type="EMBL" id="KAK0726843.1"/>
    </source>
</evidence>
<dbReference type="RefSeq" id="XP_060299699.1">
    <property type="nucleotide sequence ID" value="XM_060433248.1"/>
</dbReference>
<evidence type="ECO:0000256" key="1">
    <source>
        <dbReference type="SAM" id="Phobius"/>
    </source>
</evidence>
<feature type="transmembrane region" description="Helical" evidence="1">
    <location>
        <begin position="561"/>
        <end position="580"/>
    </location>
</feature>
<keyword evidence="1" id="KW-0472">Membrane</keyword>
<feature type="transmembrane region" description="Helical" evidence="1">
    <location>
        <begin position="521"/>
        <end position="541"/>
    </location>
</feature>
<sequence>MGASQSSSAAVYSGAQFVSGGVPIFRSYQPCHVFGDASLYSIGTRIGFYLQYSAAVLSILFLHGQDLKAWFVCHLPLAAASFVVLVIHAGTGNGLVVIDWAVMFGLVLWSILFLTRPIFVWSRIGLASGISKDATQLQQELTSEGGRMVSDQEAEWNLRYIAVLKVIGTREEIQDEHRNSQNGDSRLVRDELARALQQYVDAFAPARGSPAAADAASYIATLYESGRRINDIVARMMIDNRQVAAFRDAHAEALRQANIPFNQAQATTQTLARMAKEDLRSRETGPVSRSAWGMVKELGAWTGTTGAVGCGLGLILYAGYLTFMVWLVFRGIDHGAKSGCDIQIILLVVPVSVYNPAAITALRVLACICFAVMGVPALLAGTAIIAVALHQWWLGISPQGERGAGARKDVLGFVGIPYDFGKGEGYTQEAATHLTGMLRHAHSASIPRASRASDLVSDASLHRQPSTSFALDPRGSDFYFDPTFKETAASDAEVGIRGGLASSSSISGLSGMWKLLLSKRLLWEPLAFVVAVIHTIVVVEMTIRVNKLDMRQPPMTSMGELVAFFLGVFLFVRVAAKCLLAGSNRLRGRQAAAWFDDRWKILSDPPNRWQDRSDVDAAARGGSSAALRTFSRHIRESSIQHRIYLQPEGRSVSSMGKFKELMSDA</sequence>
<feature type="transmembrane region" description="Helical" evidence="1">
    <location>
        <begin position="298"/>
        <end position="320"/>
    </location>
</feature>